<organism evidence="2 3">
    <name type="scientific">Promicromonospora iranensis</name>
    <dbReference type="NCBI Taxonomy" id="1105144"/>
    <lineage>
        <taxon>Bacteria</taxon>
        <taxon>Bacillati</taxon>
        <taxon>Actinomycetota</taxon>
        <taxon>Actinomycetes</taxon>
        <taxon>Micrococcales</taxon>
        <taxon>Promicromonosporaceae</taxon>
        <taxon>Promicromonospora</taxon>
    </lineage>
</organism>
<feature type="transmembrane region" description="Helical" evidence="1">
    <location>
        <begin position="248"/>
        <end position="266"/>
    </location>
</feature>
<keyword evidence="1" id="KW-1133">Transmembrane helix</keyword>
<keyword evidence="1" id="KW-0472">Membrane</keyword>
<dbReference type="Pfam" id="PF04240">
    <property type="entry name" value="Caroten_synth"/>
    <property type="match status" value="1"/>
</dbReference>
<protein>
    <submittedName>
        <fullName evidence="2">Membrane protein</fullName>
    </submittedName>
</protein>
<dbReference type="EMBL" id="JAVDYE010000001">
    <property type="protein sequence ID" value="MDR7382314.1"/>
    <property type="molecule type" value="Genomic_DNA"/>
</dbReference>
<gene>
    <name evidence="2" type="ORF">J2S48_001829</name>
</gene>
<feature type="transmembrane region" description="Helical" evidence="1">
    <location>
        <begin position="210"/>
        <end position="228"/>
    </location>
</feature>
<dbReference type="RefSeq" id="WP_274993409.1">
    <property type="nucleotide sequence ID" value="NZ_JAJQQP010000004.1"/>
</dbReference>
<feature type="transmembrane region" description="Helical" evidence="1">
    <location>
        <begin position="162"/>
        <end position="182"/>
    </location>
</feature>
<dbReference type="Proteomes" id="UP001183585">
    <property type="component" value="Unassembled WGS sequence"/>
</dbReference>
<reference evidence="2 3" key="1">
    <citation type="submission" date="2023-07" db="EMBL/GenBank/DDBJ databases">
        <title>Sequencing the genomes of 1000 actinobacteria strains.</title>
        <authorList>
            <person name="Klenk H.-P."/>
        </authorList>
    </citation>
    <scope>NUCLEOTIDE SEQUENCE [LARGE SCALE GENOMIC DNA]</scope>
    <source>
        <strain evidence="2 3">DSM 45554</strain>
    </source>
</reference>
<accession>A0ABU2CLV5</accession>
<feature type="transmembrane region" description="Helical" evidence="1">
    <location>
        <begin position="35"/>
        <end position="53"/>
    </location>
</feature>
<evidence type="ECO:0000256" key="1">
    <source>
        <dbReference type="SAM" id="Phobius"/>
    </source>
</evidence>
<name>A0ABU2CLV5_9MICO</name>
<keyword evidence="1" id="KW-0812">Transmembrane</keyword>
<feature type="transmembrane region" description="Helical" evidence="1">
    <location>
        <begin position="286"/>
        <end position="307"/>
    </location>
</feature>
<proteinExistence type="predicted"/>
<feature type="transmembrane region" description="Helical" evidence="1">
    <location>
        <begin position="121"/>
        <end position="142"/>
    </location>
</feature>
<dbReference type="InterPro" id="IPR007354">
    <property type="entry name" value="CruF-like"/>
</dbReference>
<dbReference type="PANTHER" id="PTHR39419:SF1">
    <property type="entry name" value="SLL0814 PROTEIN"/>
    <property type="match status" value="1"/>
</dbReference>
<evidence type="ECO:0000313" key="3">
    <source>
        <dbReference type="Proteomes" id="UP001183585"/>
    </source>
</evidence>
<feature type="transmembrane region" description="Helical" evidence="1">
    <location>
        <begin position="59"/>
        <end position="76"/>
    </location>
</feature>
<feature type="transmembrane region" description="Helical" evidence="1">
    <location>
        <begin position="83"/>
        <end position="101"/>
    </location>
</feature>
<keyword evidence="3" id="KW-1185">Reference proteome</keyword>
<sequence>METVSPGKEIMSDTFSLRITTEGPSRRSYGPVRRALGWIVVAAAAAAAVIVPLTGAPAAAQSIALLGVALALVQGTRRYGWGLLLAFFAISYVISFAWENLSVMTGFPFGNYHYTLTPQLFYVPVIIGVAYFGIGFVSWMTANTVLDRADEHLNLRTRPGRINVFALPVLAGAVMTMFDVGIDSISSTVRGAWVWEEGGGVFGVPFTNYLGWWFVTWSFFQVFALVLATRQTRHPERTSDGLPRISHLQPVLIYMMFGISSISAFLGFTEGDTVVDATGAAWSTPAIFEALMIFNIFSIIPVSLFAITKIARGDLNRA</sequence>
<dbReference type="PANTHER" id="PTHR39419">
    <property type="entry name" value="SLL0814 PROTEIN"/>
    <property type="match status" value="1"/>
</dbReference>
<comment type="caution">
    <text evidence="2">The sequence shown here is derived from an EMBL/GenBank/DDBJ whole genome shotgun (WGS) entry which is preliminary data.</text>
</comment>
<evidence type="ECO:0000313" key="2">
    <source>
        <dbReference type="EMBL" id="MDR7382314.1"/>
    </source>
</evidence>